<dbReference type="InterPro" id="IPR013762">
    <property type="entry name" value="Integrase-like_cat_sf"/>
</dbReference>
<accession>A0A429Z0R2</accession>
<dbReference type="EMBL" id="RWKW01000021">
    <property type="protein sequence ID" value="RST87283.1"/>
    <property type="molecule type" value="Genomic_DNA"/>
</dbReference>
<sequence>MTWRVFIPDADRLSELGYPAIAGCCSLFHDAKGYGHEPNRYLRDRYRGRWVPEYKEGPTGAKREGKRPTTSKGEADRLAHFLNWAEAGGIDVDRMDYEDVLSYQDNMIAFRPSQQRPTVGGATRNQRADVATFYIMWRSDQGLRATFDVTSKLVRVPYRGTEGDVFVYARTGRVRESGDQIPTLSLPTPAQKLAWYAAVRKRLGEAKMLASRSIVEIGVRGFEQAALRVEQWPSRSAILEAQRTGRRDVPMKLFGGKGDKERIVAIPLNFALMVREWIDERRCHLVSPSRRDTGPLFVSDSRGFEGTPLSQATIYSCFKVKTQGGPVVWYPHLARHDYACSFVLAGLRHDAAISGNTLQRMKPSWVTDRTSFWINMLRKRLGHVSETTTDRYLTWIAESYQLVEVADSYAAFLDGDE</sequence>
<proteinExistence type="predicted"/>
<feature type="region of interest" description="Disordered" evidence="2">
    <location>
        <begin position="53"/>
        <end position="74"/>
    </location>
</feature>
<keyword evidence="4" id="KW-1185">Reference proteome</keyword>
<dbReference type="RefSeq" id="WP_126698600.1">
    <property type="nucleotide sequence ID" value="NZ_RWKW01000021.1"/>
</dbReference>
<dbReference type="AlphaFoldDB" id="A0A429Z0R2"/>
<dbReference type="Gene3D" id="1.10.443.10">
    <property type="entry name" value="Intergrase catalytic core"/>
    <property type="match status" value="1"/>
</dbReference>
<name>A0A429Z0R2_9HYPH</name>
<dbReference type="OrthoDB" id="8253742at2"/>
<evidence type="ECO:0000313" key="4">
    <source>
        <dbReference type="Proteomes" id="UP000278398"/>
    </source>
</evidence>
<evidence type="ECO:0000256" key="2">
    <source>
        <dbReference type="SAM" id="MobiDB-lite"/>
    </source>
</evidence>
<dbReference type="Proteomes" id="UP000278398">
    <property type="component" value="Unassembled WGS sequence"/>
</dbReference>
<reference evidence="3 4" key="1">
    <citation type="submission" date="2018-12" db="EMBL/GenBank/DDBJ databases">
        <title>Mesorhizobium carbonis sp. nov., isolated from coal mine water.</title>
        <authorList>
            <person name="Xin W."/>
            <person name="Xu Z."/>
            <person name="Xiang F."/>
            <person name="Zhang J."/>
            <person name="Xi L."/>
            <person name="Liu J."/>
        </authorList>
    </citation>
    <scope>NUCLEOTIDE SEQUENCE [LARGE SCALE GENOMIC DNA]</scope>
    <source>
        <strain evidence="3 4">B2.3</strain>
    </source>
</reference>
<dbReference type="GO" id="GO:0006310">
    <property type="term" value="P:DNA recombination"/>
    <property type="evidence" value="ECO:0007669"/>
    <property type="project" value="UniProtKB-KW"/>
</dbReference>
<dbReference type="SUPFAM" id="SSF56349">
    <property type="entry name" value="DNA breaking-rejoining enzymes"/>
    <property type="match status" value="1"/>
</dbReference>
<dbReference type="GO" id="GO:0003677">
    <property type="term" value="F:DNA binding"/>
    <property type="evidence" value="ECO:0007669"/>
    <property type="project" value="InterPro"/>
</dbReference>
<keyword evidence="1" id="KW-0233">DNA recombination</keyword>
<gene>
    <name evidence="3" type="ORF">EJC49_06210</name>
</gene>
<comment type="caution">
    <text evidence="3">The sequence shown here is derived from an EMBL/GenBank/DDBJ whole genome shotgun (WGS) entry which is preliminary data.</text>
</comment>
<protein>
    <submittedName>
        <fullName evidence="3">Uncharacterized protein</fullName>
    </submittedName>
</protein>
<evidence type="ECO:0000313" key="3">
    <source>
        <dbReference type="EMBL" id="RST87283.1"/>
    </source>
</evidence>
<organism evidence="3 4">
    <name type="scientific">Aquibium carbonis</name>
    <dbReference type="NCBI Taxonomy" id="2495581"/>
    <lineage>
        <taxon>Bacteria</taxon>
        <taxon>Pseudomonadati</taxon>
        <taxon>Pseudomonadota</taxon>
        <taxon>Alphaproteobacteria</taxon>
        <taxon>Hyphomicrobiales</taxon>
        <taxon>Phyllobacteriaceae</taxon>
        <taxon>Aquibium</taxon>
    </lineage>
</organism>
<dbReference type="GO" id="GO:0015074">
    <property type="term" value="P:DNA integration"/>
    <property type="evidence" value="ECO:0007669"/>
    <property type="project" value="InterPro"/>
</dbReference>
<evidence type="ECO:0000256" key="1">
    <source>
        <dbReference type="ARBA" id="ARBA00023172"/>
    </source>
</evidence>
<dbReference type="InterPro" id="IPR011010">
    <property type="entry name" value="DNA_brk_join_enz"/>
</dbReference>